<evidence type="ECO:0000313" key="10">
    <source>
        <dbReference type="Proteomes" id="UP000318288"/>
    </source>
</evidence>
<organism evidence="9 10">
    <name type="scientific">Rubripirellula tenax</name>
    <dbReference type="NCBI Taxonomy" id="2528015"/>
    <lineage>
        <taxon>Bacteria</taxon>
        <taxon>Pseudomonadati</taxon>
        <taxon>Planctomycetota</taxon>
        <taxon>Planctomycetia</taxon>
        <taxon>Pirellulales</taxon>
        <taxon>Pirellulaceae</taxon>
        <taxon>Rubripirellula</taxon>
    </lineage>
</organism>
<feature type="binding site" evidence="5">
    <location>
        <begin position="282"/>
        <end position="286"/>
    </location>
    <ligand>
        <name>ATP</name>
        <dbReference type="ChEBI" id="CHEBI:30616"/>
    </ligand>
</feature>
<reference evidence="9 10" key="1">
    <citation type="submission" date="2019-02" db="EMBL/GenBank/DDBJ databases">
        <title>Deep-cultivation of Planctomycetes and their phenomic and genomic characterization uncovers novel biology.</title>
        <authorList>
            <person name="Wiegand S."/>
            <person name="Jogler M."/>
            <person name="Boedeker C."/>
            <person name="Pinto D."/>
            <person name="Vollmers J."/>
            <person name="Rivas-Marin E."/>
            <person name="Kohn T."/>
            <person name="Peeters S.H."/>
            <person name="Heuer A."/>
            <person name="Rast P."/>
            <person name="Oberbeckmann S."/>
            <person name="Bunk B."/>
            <person name="Jeske O."/>
            <person name="Meyerdierks A."/>
            <person name="Storesund J.E."/>
            <person name="Kallscheuer N."/>
            <person name="Luecker S."/>
            <person name="Lage O.M."/>
            <person name="Pohl T."/>
            <person name="Merkel B.J."/>
            <person name="Hornburger P."/>
            <person name="Mueller R.-W."/>
            <person name="Bruemmer F."/>
            <person name="Labrenz M."/>
            <person name="Spormann A.M."/>
            <person name="Op Den Camp H."/>
            <person name="Overmann J."/>
            <person name="Amann R."/>
            <person name="Jetten M.S.M."/>
            <person name="Mascher T."/>
            <person name="Medema M.H."/>
            <person name="Devos D.P."/>
            <person name="Kaster A.-K."/>
            <person name="Ovreas L."/>
            <person name="Rohde M."/>
            <person name="Galperin M.Y."/>
            <person name="Jogler C."/>
        </authorList>
    </citation>
    <scope>NUCLEOTIDE SEQUENCE [LARGE SCALE GENOMIC DNA]</scope>
    <source>
        <strain evidence="9 10">Poly51</strain>
    </source>
</reference>
<keyword evidence="5" id="KW-0067">ATP-binding</keyword>
<feature type="binding site" evidence="5">
    <location>
        <position position="100"/>
    </location>
    <ligand>
        <name>ATP</name>
        <dbReference type="ChEBI" id="CHEBI:30616"/>
    </ligand>
</feature>
<proteinExistence type="inferred from homology"/>
<dbReference type="AlphaFoldDB" id="A0A5C6ED25"/>
<keyword evidence="2 5" id="KW-0436">Ligase</keyword>
<evidence type="ECO:0000259" key="7">
    <source>
        <dbReference type="Pfam" id="PF01137"/>
    </source>
</evidence>
<dbReference type="InterPro" id="IPR017770">
    <property type="entry name" value="RNA3'_term_phos_cyc_type_1"/>
</dbReference>
<evidence type="ECO:0000256" key="4">
    <source>
        <dbReference type="ARBA" id="ARBA00024481"/>
    </source>
</evidence>
<comment type="subcellular location">
    <subcellularLocation>
        <location evidence="5">Cytoplasm</location>
    </subcellularLocation>
</comment>
<sequence length="345" mass="36741">MIEINGTRGEGGGQIVRSSLALAAVTGQPVRIDNIRGGRTKPGLLRQHLTGVRAITQVCSAATQGDELGSATLTFEPSRAVGGNYTFEVGSAGSAILVAQTILPALLSAEEASVVTIGGGTHASWAPPFDFFDRCFLPLLRRMGGNVEATIHAHGFYPAGGGEIELRVEPIEQWQSLSLLERTGTLRPRVQSLVSKIPISVANRECNVIRRKANWDAKVCEAIEVPRSGGPGNVVMIELGFDNVTELFIGIGKVGVRAEQVARSTLREARSYLAGNFPVGQYLADQLLLPMGIAASCGQSSEMRTGPLSLHSQTHIEVLQQMLDIEIAATTNADQSVRVSISPKH</sequence>
<dbReference type="PROSITE" id="PS01287">
    <property type="entry name" value="RTC"/>
    <property type="match status" value="1"/>
</dbReference>
<dbReference type="GO" id="GO:0005524">
    <property type="term" value="F:ATP binding"/>
    <property type="evidence" value="ECO:0007669"/>
    <property type="project" value="UniProtKB-KW"/>
</dbReference>
<name>A0A5C6ED25_9BACT</name>
<dbReference type="InterPro" id="IPR036553">
    <property type="entry name" value="RPTC_insert"/>
</dbReference>
<comment type="similarity">
    <text evidence="1 5">Belongs to the RNA 3'-terminal cyclase family. Type 1 subfamily.</text>
</comment>
<dbReference type="InterPro" id="IPR013791">
    <property type="entry name" value="RNA3'-term_phos_cycl_insert"/>
</dbReference>
<dbReference type="EC" id="6.5.1.4" evidence="5 6"/>
<keyword evidence="5" id="KW-0963">Cytoplasm</keyword>
<feature type="active site" description="Tele-AMP-histidine intermediate" evidence="5">
    <location>
        <position position="311"/>
    </location>
</feature>
<dbReference type="PIRSF" id="PIRSF005378">
    <property type="entry name" value="RNA3'_term_phos_cycl_euk"/>
    <property type="match status" value="1"/>
</dbReference>
<dbReference type="InterPro" id="IPR020719">
    <property type="entry name" value="RNA3'_term_phos_cycl-like_CS"/>
</dbReference>
<feature type="domain" description="RNA 3'-terminal phosphate cyclase insert" evidence="8">
    <location>
        <begin position="186"/>
        <end position="273"/>
    </location>
</feature>
<evidence type="ECO:0000313" key="9">
    <source>
        <dbReference type="EMBL" id="TWU46385.1"/>
    </source>
</evidence>
<dbReference type="Gene3D" id="3.65.10.20">
    <property type="entry name" value="RNA 3'-terminal phosphate cyclase domain"/>
    <property type="match status" value="1"/>
</dbReference>
<dbReference type="HAMAP" id="MF_00200">
    <property type="entry name" value="RTC"/>
    <property type="match status" value="1"/>
</dbReference>
<dbReference type="NCBIfam" id="NF003246">
    <property type="entry name" value="PRK04204.1-2"/>
    <property type="match status" value="1"/>
</dbReference>
<evidence type="ECO:0000256" key="3">
    <source>
        <dbReference type="ARBA" id="ARBA00022741"/>
    </source>
</evidence>
<dbReference type="PANTHER" id="PTHR11096:SF0">
    <property type="entry name" value="RNA 3'-TERMINAL PHOSPHATE CYCLASE"/>
    <property type="match status" value="1"/>
</dbReference>
<dbReference type="InterPro" id="IPR013792">
    <property type="entry name" value="RNA3'P_cycl/enolpyr_Trfase_a/b"/>
</dbReference>
<dbReference type="GO" id="GO:0003963">
    <property type="term" value="F:RNA-3'-phosphate cyclase activity"/>
    <property type="evidence" value="ECO:0007669"/>
    <property type="project" value="UniProtKB-UniRule"/>
</dbReference>
<gene>
    <name evidence="5 9" type="primary">rtcA</name>
    <name evidence="9" type="ORF">Poly51_57810</name>
</gene>
<dbReference type="Gene3D" id="3.30.360.20">
    <property type="entry name" value="RNA 3'-terminal phosphate cyclase, insert domain"/>
    <property type="match status" value="1"/>
</dbReference>
<dbReference type="NCBIfam" id="TIGR03399">
    <property type="entry name" value="RNA_3prim_cycl"/>
    <property type="match status" value="1"/>
</dbReference>
<evidence type="ECO:0000256" key="5">
    <source>
        <dbReference type="HAMAP-Rule" id="MF_00200"/>
    </source>
</evidence>
<dbReference type="InterPro" id="IPR037136">
    <property type="entry name" value="RNA3'_phos_cyclase_dom_sf"/>
</dbReference>
<comment type="caution">
    <text evidence="9">The sequence shown here is derived from an EMBL/GenBank/DDBJ whole genome shotgun (WGS) entry which is preliminary data.</text>
</comment>
<dbReference type="SUPFAM" id="SSF52913">
    <property type="entry name" value="RNA 3'-terminal phosphate cyclase, RPTC, insert domain"/>
    <property type="match status" value="1"/>
</dbReference>
<dbReference type="OrthoDB" id="9789235at2"/>
<accession>A0A5C6ED25</accession>
<dbReference type="GO" id="GO:0006396">
    <property type="term" value="P:RNA processing"/>
    <property type="evidence" value="ECO:0007669"/>
    <property type="project" value="UniProtKB-UniRule"/>
</dbReference>
<dbReference type="InterPro" id="IPR000228">
    <property type="entry name" value="RNA3'_term_phos_cyc"/>
</dbReference>
<dbReference type="Pfam" id="PF01137">
    <property type="entry name" value="RTC"/>
    <property type="match status" value="1"/>
</dbReference>
<dbReference type="Proteomes" id="UP000318288">
    <property type="component" value="Unassembled WGS sequence"/>
</dbReference>
<comment type="function">
    <text evidence="5">Catalyzes the conversion of 3'-phosphate to a 2',3'-cyclic phosphodiester at the end of RNA. The mechanism of action of the enzyme occurs in 3 steps: (A) adenylation of the enzyme by ATP; (B) transfer of adenylate to an RNA-N3'P to produce RNA-N3'PP5'A; (C) and attack of the adjacent 2'-hydroxyl on the 3'-phosphorus in the diester linkage to produce the cyclic end product. The biological role of this enzyme is unknown but it is likely to function in some aspects of cellular RNA processing.</text>
</comment>
<keyword evidence="10" id="KW-1185">Reference proteome</keyword>
<protein>
    <recommendedName>
        <fullName evidence="5 6">RNA 3'-terminal phosphate cyclase</fullName>
        <shortName evidence="5">RNA cyclase</shortName>
        <shortName evidence="5">RNA-3'-phosphate cyclase</shortName>
        <ecNumber evidence="5 6">6.5.1.4</ecNumber>
    </recommendedName>
</protein>
<evidence type="ECO:0000256" key="1">
    <source>
        <dbReference type="ARBA" id="ARBA00009206"/>
    </source>
</evidence>
<comment type="catalytic activity">
    <reaction evidence="4 5">
        <text>a 3'-end 3'-phospho-ribonucleotide-RNA + ATP = a 3'-end 2',3'-cyclophospho-ribonucleotide-RNA + AMP + diphosphate</text>
        <dbReference type="Rhea" id="RHEA:23976"/>
        <dbReference type="Rhea" id="RHEA-COMP:10463"/>
        <dbReference type="Rhea" id="RHEA-COMP:10464"/>
        <dbReference type="ChEBI" id="CHEBI:30616"/>
        <dbReference type="ChEBI" id="CHEBI:33019"/>
        <dbReference type="ChEBI" id="CHEBI:83062"/>
        <dbReference type="ChEBI" id="CHEBI:83064"/>
        <dbReference type="ChEBI" id="CHEBI:456215"/>
        <dbReference type="EC" id="6.5.1.4"/>
    </reaction>
</comment>
<feature type="domain" description="RNA 3'-terminal phosphate cyclase" evidence="7">
    <location>
        <begin position="9"/>
        <end position="327"/>
    </location>
</feature>
<evidence type="ECO:0000259" key="8">
    <source>
        <dbReference type="Pfam" id="PF05189"/>
    </source>
</evidence>
<dbReference type="PANTHER" id="PTHR11096">
    <property type="entry name" value="RNA 3' TERMINAL PHOSPHATE CYCLASE"/>
    <property type="match status" value="1"/>
</dbReference>
<dbReference type="GO" id="GO:0005737">
    <property type="term" value="C:cytoplasm"/>
    <property type="evidence" value="ECO:0007669"/>
    <property type="project" value="UniProtKB-SubCell"/>
</dbReference>
<dbReference type="RefSeq" id="WP_146462189.1">
    <property type="nucleotide sequence ID" value="NZ_SJPW01000008.1"/>
</dbReference>
<evidence type="ECO:0000256" key="6">
    <source>
        <dbReference type="NCBIfam" id="TIGR03399"/>
    </source>
</evidence>
<dbReference type="EMBL" id="SJPW01000008">
    <property type="protein sequence ID" value="TWU46385.1"/>
    <property type="molecule type" value="Genomic_DNA"/>
</dbReference>
<dbReference type="InterPro" id="IPR023797">
    <property type="entry name" value="RNA3'_phos_cyclase_dom"/>
</dbReference>
<dbReference type="SUPFAM" id="SSF55205">
    <property type="entry name" value="EPT/RTPC-like"/>
    <property type="match status" value="1"/>
</dbReference>
<evidence type="ECO:0000256" key="2">
    <source>
        <dbReference type="ARBA" id="ARBA00022598"/>
    </source>
</evidence>
<dbReference type="Pfam" id="PF05189">
    <property type="entry name" value="RTC_insert"/>
    <property type="match status" value="1"/>
</dbReference>
<keyword evidence="3 5" id="KW-0547">Nucleotide-binding</keyword>